<dbReference type="AlphaFoldDB" id="Q4PJG8"/>
<dbReference type="InterPro" id="IPR016195">
    <property type="entry name" value="Pol/histidinol_Pase-like"/>
</dbReference>
<protein>
    <submittedName>
        <fullName evidence="2">Predicted metal-dependent phosphoesterase</fullName>
    </submittedName>
</protein>
<organism evidence="2">
    <name type="scientific">uncultured bacterium MedeBAC46A06</name>
    <dbReference type="NCBI Taxonomy" id="332275"/>
    <lineage>
        <taxon>Bacteria</taxon>
        <taxon>environmental samples</taxon>
    </lineage>
</organism>
<sequence>MSQTLFTASSRPLRGNLHGHSTHSDGHQDTTDVVRLYREAGYDFTCLSDHLWSEPRFAAETINDSSAFDSADFITIPSAEIHCLGKLYDQDGLWHLVANGLPLDFAVASRSETAPELVKRAVDAGAFVTIAHPEWYALTTAEALSLAEAGVHGVEVYNHTSAIGAARGGGIATLDQLANEGFRMHLTATDDSHALPDDAFGGWVMVAADRLEGDAIVAALKAGNFYASCGPDFTSIEVDDGHLHVATSPVSRIILSAAGHLSQAKHGTGLTSAAFDLGSVTADYVRLTITDADGRNAWSNIFWLDDLA</sequence>
<reference evidence="2" key="1">
    <citation type="journal article" date="2005" name="PLoS Biol.">
        <title>New insights into metabolic properties of marine bacteria encoding proteorhodopsins.</title>
        <authorList>
            <person name="Sabehi G."/>
            <person name="Loy A."/>
            <person name="Jung K.H."/>
            <person name="Partha R."/>
            <person name="Spudich J.L."/>
            <person name="Isaacson T."/>
            <person name="Hirschberg J."/>
            <person name="Wagner M."/>
            <person name="Beja O."/>
        </authorList>
    </citation>
    <scope>NUCLEOTIDE SEQUENCE</scope>
</reference>
<dbReference type="EMBL" id="DQ088847">
    <property type="protein sequence ID" value="AAY82809.1"/>
    <property type="molecule type" value="Genomic_DNA"/>
</dbReference>
<dbReference type="GO" id="GO:0004534">
    <property type="term" value="F:5'-3' RNA exonuclease activity"/>
    <property type="evidence" value="ECO:0007669"/>
    <property type="project" value="TreeGrafter"/>
</dbReference>
<evidence type="ECO:0000256" key="1">
    <source>
        <dbReference type="SAM" id="MobiDB-lite"/>
    </source>
</evidence>
<dbReference type="PANTHER" id="PTHR42924">
    <property type="entry name" value="EXONUCLEASE"/>
    <property type="match status" value="1"/>
</dbReference>
<feature type="region of interest" description="Disordered" evidence="1">
    <location>
        <begin position="1"/>
        <end position="29"/>
    </location>
</feature>
<dbReference type="PANTHER" id="PTHR42924:SF11">
    <property type="entry name" value="POLYMERASE_HISTIDINOL PHOSPHATASE N-TERMINAL DOMAIN-CONTAINING PROTEIN"/>
    <property type="match status" value="1"/>
</dbReference>
<dbReference type="InterPro" id="IPR052018">
    <property type="entry name" value="PHP_domain"/>
</dbReference>
<dbReference type="Gene3D" id="3.20.20.140">
    <property type="entry name" value="Metal-dependent hydrolases"/>
    <property type="match status" value="1"/>
</dbReference>
<dbReference type="GO" id="GO:0035312">
    <property type="term" value="F:5'-3' DNA exonuclease activity"/>
    <property type="evidence" value="ECO:0007669"/>
    <property type="project" value="TreeGrafter"/>
</dbReference>
<evidence type="ECO:0000313" key="2">
    <source>
        <dbReference type="EMBL" id="AAY82809.1"/>
    </source>
</evidence>
<proteinExistence type="predicted"/>
<dbReference type="SUPFAM" id="SSF89550">
    <property type="entry name" value="PHP domain-like"/>
    <property type="match status" value="1"/>
</dbReference>
<accession>Q4PJG8</accession>
<name>Q4PJG8_9BACT</name>
<feature type="compositionally biased region" description="Polar residues" evidence="1">
    <location>
        <begin position="1"/>
        <end position="10"/>
    </location>
</feature>